<name>A0A420HAL4_9PEZI</name>
<evidence type="ECO:0000313" key="1">
    <source>
        <dbReference type="EMBL" id="RKF54484.1"/>
    </source>
</evidence>
<organism evidence="1 2">
    <name type="scientific">Golovinomyces cichoracearum</name>
    <dbReference type="NCBI Taxonomy" id="62708"/>
    <lineage>
        <taxon>Eukaryota</taxon>
        <taxon>Fungi</taxon>
        <taxon>Dikarya</taxon>
        <taxon>Ascomycota</taxon>
        <taxon>Pezizomycotina</taxon>
        <taxon>Leotiomycetes</taxon>
        <taxon>Erysiphales</taxon>
        <taxon>Erysiphaceae</taxon>
        <taxon>Golovinomyces</taxon>
    </lineage>
</organism>
<accession>A0A420HAL4</accession>
<dbReference type="AlphaFoldDB" id="A0A420HAL4"/>
<keyword evidence="2" id="KW-1185">Reference proteome</keyword>
<dbReference type="EMBL" id="MCBQ01020896">
    <property type="protein sequence ID" value="RKF54484.1"/>
    <property type="molecule type" value="Genomic_DNA"/>
</dbReference>
<evidence type="ECO:0000313" key="2">
    <source>
        <dbReference type="Proteomes" id="UP000283383"/>
    </source>
</evidence>
<comment type="caution">
    <text evidence="1">The sequence shown here is derived from an EMBL/GenBank/DDBJ whole genome shotgun (WGS) entry which is preliminary data.</text>
</comment>
<proteinExistence type="predicted"/>
<sequence>MTRPNSCANAAVRTQAGRVQIANFKPIKPPAQAKFHFDGRLFLRLNQVPTEGILSQFHLLKFSRKILGKRCINKKFNTSPTSLFFL</sequence>
<reference evidence="1 2" key="1">
    <citation type="journal article" date="2018" name="BMC Genomics">
        <title>Comparative genome analyses reveal sequence features reflecting distinct modes of host-adaptation between dicot and monocot powdery mildew.</title>
        <authorList>
            <person name="Wu Y."/>
            <person name="Ma X."/>
            <person name="Pan Z."/>
            <person name="Kale S.D."/>
            <person name="Song Y."/>
            <person name="King H."/>
            <person name="Zhang Q."/>
            <person name="Presley C."/>
            <person name="Deng X."/>
            <person name="Wei C.I."/>
            <person name="Xiao S."/>
        </authorList>
    </citation>
    <scope>NUCLEOTIDE SEQUENCE [LARGE SCALE GENOMIC DNA]</scope>
    <source>
        <strain evidence="1">UMSG3</strain>
    </source>
</reference>
<dbReference type="Proteomes" id="UP000283383">
    <property type="component" value="Unassembled WGS sequence"/>
</dbReference>
<protein>
    <submittedName>
        <fullName evidence="1">Uncharacterized protein</fullName>
    </submittedName>
</protein>
<gene>
    <name evidence="1" type="ORF">GcM3_208021</name>
</gene>